<dbReference type="PRINTS" id="PR00507">
    <property type="entry name" value="N12N6MTFRASE"/>
</dbReference>
<evidence type="ECO:0000259" key="7">
    <source>
        <dbReference type="Pfam" id="PF20466"/>
    </source>
</evidence>
<evidence type="ECO:0000256" key="3">
    <source>
        <dbReference type="ARBA" id="ARBA00022679"/>
    </source>
</evidence>
<dbReference type="SUPFAM" id="SSF53335">
    <property type="entry name" value="S-adenosyl-L-methionine-dependent methyltransferases"/>
    <property type="match status" value="1"/>
</dbReference>
<dbReference type="EC" id="2.1.1.72" evidence="1"/>
<keyword evidence="4" id="KW-0949">S-adenosyl-L-methionine</keyword>
<dbReference type="PANTHER" id="PTHR33841">
    <property type="entry name" value="DNA METHYLTRANSFERASE YEEA-RELATED"/>
    <property type="match status" value="1"/>
</dbReference>
<dbReference type="PROSITE" id="PS00092">
    <property type="entry name" value="N6_MTASE"/>
    <property type="match status" value="1"/>
</dbReference>
<dbReference type="InterPro" id="IPR046820">
    <property type="entry name" value="MmeI_TRD"/>
</dbReference>
<evidence type="ECO:0000256" key="2">
    <source>
        <dbReference type="ARBA" id="ARBA00022603"/>
    </source>
</evidence>
<evidence type="ECO:0000259" key="6">
    <source>
        <dbReference type="Pfam" id="PF07669"/>
    </source>
</evidence>
<dbReference type="Proteomes" id="UP000217986">
    <property type="component" value="Unassembled WGS sequence"/>
</dbReference>
<dbReference type="InterPro" id="IPR029063">
    <property type="entry name" value="SAM-dependent_MTases_sf"/>
</dbReference>
<gene>
    <name evidence="9" type="ORF">B1400_1022</name>
</gene>
<dbReference type="InterPro" id="IPR002052">
    <property type="entry name" value="DNA_methylase_N6_adenine_CS"/>
</dbReference>
<evidence type="ECO:0000256" key="4">
    <source>
        <dbReference type="ARBA" id="ARBA00022691"/>
    </source>
</evidence>
<name>A0A2A2EJQ4_9BIFI</name>
<dbReference type="REBASE" id="384800">
    <property type="entry name" value="Bit10AORF1022P"/>
</dbReference>
<dbReference type="GO" id="GO:0003676">
    <property type="term" value="F:nucleic acid binding"/>
    <property type="evidence" value="ECO:0007669"/>
    <property type="project" value="InterPro"/>
</dbReference>
<accession>A0A2A2EJQ4</accession>
<keyword evidence="3 9" id="KW-0808">Transferase</keyword>
<evidence type="ECO:0000313" key="9">
    <source>
        <dbReference type="EMBL" id="PAU69281.1"/>
    </source>
</evidence>
<dbReference type="GO" id="GO:0009007">
    <property type="term" value="F:site-specific DNA-methyltransferase (adenine-specific) activity"/>
    <property type="evidence" value="ECO:0007669"/>
    <property type="project" value="UniProtKB-EC"/>
</dbReference>
<dbReference type="PANTHER" id="PTHR33841:SF1">
    <property type="entry name" value="DNA METHYLTRANSFERASE A"/>
    <property type="match status" value="1"/>
</dbReference>
<dbReference type="EMBL" id="MVOG01000017">
    <property type="protein sequence ID" value="PAU69281.1"/>
    <property type="molecule type" value="Genomic_DNA"/>
</dbReference>
<evidence type="ECO:0000256" key="1">
    <source>
        <dbReference type="ARBA" id="ARBA00011900"/>
    </source>
</evidence>
<feature type="domain" description="MmeI-like target recognition" evidence="7">
    <location>
        <begin position="1036"/>
        <end position="1239"/>
    </location>
</feature>
<evidence type="ECO:0000256" key="5">
    <source>
        <dbReference type="ARBA" id="ARBA00047942"/>
    </source>
</evidence>
<organism evidence="9 10">
    <name type="scientific">Bifidobacterium italicum</name>
    <dbReference type="NCBI Taxonomy" id="1960968"/>
    <lineage>
        <taxon>Bacteria</taxon>
        <taxon>Bacillati</taxon>
        <taxon>Actinomycetota</taxon>
        <taxon>Actinomycetes</taxon>
        <taxon>Bifidobacteriales</taxon>
        <taxon>Bifidobacteriaceae</taxon>
        <taxon>Bifidobacterium</taxon>
    </lineage>
</organism>
<comment type="catalytic activity">
    <reaction evidence="5">
        <text>a 2'-deoxyadenosine in DNA + S-adenosyl-L-methionine = an N(6)-methyl-2'-deoxyadenosine in DNA + S-adenosyl-L-homocysteine + H(+)</text>
        <dbReference type="Rhea" id="RHEA:15197"/>
        <dbReference type="Rhea" id="RHEA-COMP:12418"/>
        <dbReference type="Rhea" id="RHEA-COMP:12419"/>
        <dbReference type="ChEBI" id="CHEBI:15378"/>
        <dbReference type="ChEBI" id="CHEBI:57856"/>
        <dbReference type="ChEBI" id="CHEBI:59789"/>
        <dbReference type="ChEBI" id="CHEBI:90615"/>
        <dbReference type="ChEBI" id="CHEBI:90616"/>
        <dbReference type="EC" id="2.1.1.72"/>
    </reaction>
</comment>
<dbReference type="InterPro" id="IPR050953">
    <property type="entry name" value="N4_N6_ade-DNA_methylase"/>
</dbReference>
<evidence type="ECO:0000259" key="8">
    <source>
        <dbReference type="Pfam" id="PF20473"/>
    </source>
</evidence>
<keyword evidence="2 9" id="KW-0489">Methyltransferase</keyword>
<feature type="domain" description="Type II methyltransferase M.TaqI-like" evidence="6">
    <location>
        <begin position="879"/>
        <end position="980"/>
    </location>
</feature>
<protein>
    <recommendedName>
        <fullName evidence="1">site-specific DNA-methyltransferase (adenine-specific)</fullName>
        <ecNumber evidence="1">2.1.1.72</ecNumber>
    </recommendedName>
</protein>
<reference evidence="9 10" key="1">
    <citation type="journal article" date="2017" name="ISME J.">
        <title>Unveiling bifidobacterial biogeography across the mammalian branch of the tree of life.</title>
        <authorList>
            <person name="Milani C."/>
            <person name="Mangifesta M."/>
            <person name="Mancabelli L."/>
            <person name="Lugli G.A."/>
            <person name="James K."/>
            <person name="Duranti S."/>
            <person name="Turroni F."/>
            <person name="Ferrario C."/>
            <person name="Ossiprandi M.C."/>
            <person name="van Sinderen D."/>
            <person name="Ventura M."/>
        </authorList>
    </citation>
    <scope>NUCLEOTIDE SEQUENCE [LARGE SCALE GENOMIC DNA]</scope>
    <source>
        <strain evidence="9 10">70</strain>
    </source>
</reference>
<evidence type="ECO:0000313" key="10">
    <source>
        <dbReference type="Proteomes" id="UP000217986"/>
    </source>
</evidence>
<dbReference type="InterPro" id="IPR011639">
    <property type="entry name" value="MethylTrfase_TaqI-like_dom"/>
</dbReference>
<dbReference type="Pfam" id="PF20473">
    <property type="entry name" value="MmeI_Mtase"/>
    <property type="match status" value="1"/>
</dbReference>
<dbReference type="InterPro" id="IPR046816">
    <property type="entry name" value="MmeI_Mtase"/>
</dbReference>
<dbReference type="GO" id="GO:0032259">
    <property type="term" value="P:methylation"/>
    <property type="evidence" value="ECO:0007669"/>
    <property type="project" value="UniProtKB-KW"/>
</dbReference>
<dbReference type="GO" id="GO:0006304">
    <property type="term" value="P:DNA modification"/>
    <property type="evidence" value="ECO:0007669"/>
    <property type="project" value="InterPro"/>
</dbReference>
<dbReference type="Pfam" id="PF07669">
    <property type="entry name" value="Eco57I"/>
    <property type="match status" value="1"/>
</dbReference>
<proteinExistence type="predicted"/>
<dbReference type="OrthoDB" id="4280289at2"/>
<keyword evidence="10" id="KW-1185">Reference proteome</keyword>
<dbReference type="Gene3D" id="3.40.50.150">
    <property type="entry name" value="Vaccinia Virus protein VP39"/>
    <property type="match status" value="2"/>
</dbReference>
<feature type="domain" description="MmeI-like DNA-methyltransferase" evidence="8">
    <location>
        <begin position="627"/>
        <end position="710"/>
    </location>
</feature>
<comment type="caution">
    <text evidence="9">The sequence shown here is derived from an EMBL/GenBank/DDBJ whole genome shotgun (WGS) entry which is preliminary data.</text>
</comment>
<sequence length="1351" mass="150957">MRTGQHVPTKTGAQAHRNWLALVDTAGPFLAVPELLRVWPQGMPSLRVQKAGAERLRQLHTRKERFEQEWDRWKRVSLRLDDAQALADALTKYREQRDVWVRFVLETLLDWRDDYQELDATNAEAYLVSSPNGLVSAAPNGRLRMGDATGALVLITDPVASDLTDMPDDGWNANPLDRMEMMLRQRMSDCSIGIVTDGRWWAIVSAPKDGPAAWGQFDAQMWIDTPNVRDAFINLLGVRQLITSAPADRLPALFAGSVTAAEEITETLGAQVRQSVELIVAAFGESAARNHADVLPDGDEVYQAAVTVMMRIIFLLFAQERGLLPQGGLFDASYGMAGVFDELETRALSEGEEGMDGTSLSWHRLLATSRALYNGANFEDMRLPAYGGSVFDPERYSFLTDMDEQGELVITVTDRVMLHVLRSIQIAHVHGEARRVSFRDMDVEQIGYIYEGLLGYTCKRADTIMVGLDGKAGCEPEIPLEDLEHIARACGEDPDGTKRAKAIQAWVKKHEPGARAVSGKKLSAQLTATSTEEDERALLTVADDAALRDRLRPWIALTRRDMRGKPFILLDGMMYVEETSSRKDAGAHYTPRALAEEVVEQALEPLVYNPGPLQTSDRSKWRHVDSDTLLNLHVADIACGSGAFLVAAARYLARELVEAWRQEGTLPALEPERILLSATRKVVSSCLYGVDINDMAVEMCKLSLWLISLDKSKPFSFVDNKILHGNTLLGVTNLAQVERRRIDADETPPLLLEMNAAGQYAIAEDTNETMRTVRRLRRQLAEEINNGDPQRSAKAKQRQMRDIDKALAHSRTIADGVIAAGLLAGGKPGKDWDSCYEDLTIAVGRAYPVVGEGDTSMLDDLVDRGLTPTVPTDYERWECVHWPLEIPEVMENGGFDAIVGNPPFLGGQKLTGAMGTNVREWIVSTIGGGNRGSADLCAYFFLRAFTIMRPGGTLGLLATNTIAQGATREVGLDRMMAERFTIYRSIRSQSWPVKSANLEYATIWGVKGVIPDAVQRNCDGMNVARISSLLESQGRVEGRPKPLEENANISFQGCIVLGQGFVISKEQADEWIAADSRNREVLHPYLNGKDLNSRPDCSASRWVIDFNDWPEERAKTYVLPYKYILESVKYERKEKKDKAVKDASWWLFLRSRPALRNAIASLEHVLVITLVSKTVMPMRVITGQIFSNALGVFATDSYADQAVLSSSLHQYWAIAHGSSMRDDLRYVPSNVFETFPRPRSTEALCRIGKILDEERREIMLRRQLGLTALYNLVNSPDVADDDDADIARMRAIHRELDETVMAAYGWSDVDLRHGFYEYRDVTRWTVCPQARVEILDRLLEENHRRANAERE</sequence>
<dbReference type="Pfam" id="PF20466">
    <property type="entry name" value="MmeI_TRD"/>
    <property type="match status" value="1"/>
</dbReference>